<dbReference type="PANTHER" id="PTHR35394:SF5">
    <property type="entry name" value="DUF3176 DOMAIN-CONTAINING PROTEIN"/>
    <property type="match status" value="1"/>
</dbReference>
<dbReference type="Proteomes" id="UP000054771">
    <property type="component" value="Unassembled WGS sequence"/>
</dbReference>
<dbReference type="PANTHER" id="PTHR35394">
    <property type="entry name" value="DUF3176 DOMAIN-CONTAINING PROTEIN"/>
    <property type="match status" value="1"/>
</dbReference>
<dbReference type="AlphaFoldDB" id="A0A0U5GX93"/>
<accession>A0A0U5GX93</accession>
<feature type="transmembrane region" description="Helical" evidence="1">
    <location>
        <begin position="270"/>
        <end position="293"/>
    </location>
</feature>
<reference evidence="3" key="1">
    <citation type="journal article" date="2016" name="Genome Announc.">
        <title>Draft genome sequences of fungus Aspergillus calidoustus.</title>
        <authorList>
            <person name="Horn F."/>
            <person name="Linde J."/>
            <person name="Mattern D.J."/>
            <person name="Walther G."/>
            <person name="Guthke R."/>
            <person name="Scherlach K."/>
            <person name="Martin K."/>
            <person name="Brakhage A.A."/>
            <person name="Petzke L."/>
            <person name="Valiante V."/>
        </authorList>
    </citation>
    <scope>NUCLEOTIDE SEQUENCE [LARGE SCALE GENOMIC DNA]</scope>
    <source>
        <strain evidence="3">SF006504</strain>
    </source>
</reference>
<evidence type="ECO:0000313" key="2">
    <source>
        <dbReference type="EMBL" id="CEN62956.1"/>
    </source>
</evidence>
<dbReference type="OrthoDB" id="5242705at2759"/>
<dbReference type="STRING" id="454130.A0A0U5GX93"/>
<protein>
    <submittedName>
        <fullName evidence="2">Uncharacterized protein</fullName>
    </submittedName>
</protein>
<dbReference type="EMBL" id="CDMC01000007">
    <property type="protein sequence ID" value="CEN62956.1"/>
    <property type="molecule type" value="Genomic_DNA"/>
</dbReference>
<organism evidence="2 3">
    <name type="scientific">Aspergillus calidoustus</name>
    <dbReference type="NCBI Taxonomy" id="454130"/>
    <lineage>
        <taxon>Eukaryota</taxon>
        <taxon>Fungi</taxon>
        <taxon>Dikarya</taxon>
        <taxon>Ascomycota</taxon>
        <taxon>Pezizomycotina</taxon>
        <taxon>Eurotiomycetes</taxon>
        <taxon>Eurotiomycetidae</taxon>
        <taxon>Eurotiales</taxon>
        <taxon>Aspergillaceae</taxon>
        <taxon>Aspergillus</taxon>
        <taxon>Aspergillus subgen. Nidulantes</taxon>
    </lineage>
</organism>
<dbReference type="OMA" id="CARTYNV"/>
<gene>
    <name evidence="2" type="ORF">ASPCAL09584</name>
</gene>
<keyword evidence="1" id="KW-0472">Membrane</keyword>
<proteinExistence type="predicted"/>
<keyword evidence="1" id="KW-1133">Transmembrane helix</keyword>
<evidence type="ECO:0000313" key="3">
    <source>
        <dbReference type="Proteomes" id="UP000054771"/>
    </source>
</evidence>
<evidence type="ECO:0000256" key="1">
    <source>
        <dbReference type="SAM" id="Phobius"/>
    </source>
</evidence>
<name>A0A0U5GX93_ASPCI</name>
<keyword evidence="1" id="KW-0812">Transmembrane</keyword>
<sequence>MCSQCEDVTNSSAVDCVPFPVNTTIPDDGDYPTRVCSIVSPHGYGSTQITLYDNTNGSFRIDMPLEQVWALSQWTWKDELPYPASAIGYAQVGVAECTLRLCARTYNVTVSNGAVSIAKGEPNYGAQFWVDKRNGTAIPGKHADWDFSSAFLRANYSTCWRPTDGPAVQLTQNADKTTWVNEAEMAFCPVSEFVVGQYLEGKRRAAYTSGHGDIDPQSNPDPSIKRIRTIGLEESVSRIAASFTRQALLATNTTVQGTVHIPEVYVSVEWLWILHPAALTALAVVFLASTIFVNHRRHLKLWKTSILAVLYHGLTRFGSEDEDADNDRNGTVSRMEKTAQGVRVRLTTVDEKRGLMLD</sequence>
<keyword evidence="3" id="KW-1185">Reference proteome</keyword>